<protein>
    <recommendedName>
        <fullName evidence="2">acid phosphatase</fullName>
        <ecNumber evidence="2">3.1.3.2</ecNumber>
    </recommendedName>
</protein>
<evidence type="ECO:0000256" key="1">
    <source>
        <dbReference type="ARBA" id="ARBA00011063"/>
    </source>
</evidence>
<keyword evidence="4" id="KW-0904">Protein phosphatase</keyword>
<dbReference type="InterPro" id="IPR017867">
    <property type="entry name" value="Tyr_phospatase_low_mol_wt"/>
</dbReference>
<dbReference type="SMART" id="SM00226">
    <property type="entry name" value="LMWPc"/>
    <property type="match status" value="1"/>
</dbReference>
<dbReference type="RefSeq" id="XP_030369597.1">
    <property type="nucleotide sequence ID" value="XM_030513737.1"/>
</dbReference>
<dbReference type="CDD" id="cd16343">
    <property type="entry name" value="LMWPTP"/>
    <property type="match status" value="1"/>
</dbReference>
<accession>A0A6J2T3X6</accession>
<proteinExistence type="inferred from homology"/>
<dbReference type="Gene3D" id="3.40.50.2300">
    <property type="match status" value="1"/>
</dbReference>
<comment type="similarity">
    <text evidence="1">Belongs to the low molecular weight phosphotyrosine protein phosphatase family.</text>
</comment>
<dbReference type="InterPro" id="IPR036196">
    <property type="entry name" value="Ptyr_pPase_sf"/>
</dbReference>
<gene>
    <name evidence="8" type="primary">LOC115620494</name>
</gene>
<dbReference type="PANTHER" id="PTHR11717:SF29">
    <property type="entry name" value="ACID PHOSPHATASE"/>
    <property type="match status" value="1"/>
</dbReference>
<evidence type="ECO:0000256" key="4">
    <source>
        <dbReference type="ARBA" id="ARBA00022912"/>
    </source>
</evidence>
<evidence type="ECO:0000256" key="5">
    <source>
        <dbReference type="PIRSR" id="PIRSR617867-1"/>
    </source>
</evidence>
<dbReference type="InterPro" id="IPR023485">
    <property type="entry name" value="Ptyr_pPase"/>
</dbReference>
<dbReference type="InterPro" id="IPR050438">
    <property type="entry name" value="LMW_PTPase"/>
</dbReference>
<evidence type="ECO:0000313" key="7">
    <source>
        <dbReference type="Proteomes" id="UP000504634"/>
    </source>
</evidence>
<sequence length="227" mass="26545">MTYKKLLFVCLGNSCSSPMAETIMQNLMTKTSLYWEIDSAGLRTWNIGRRPHKRCRQILQEHGLRTDHFCRLFTVQDFRYFDVIIAMDMHCYKELLLWAGLNRNGRHCEVQMLGWYGGNGQGALIHELSPTNKLKIFRDAFYQIKDCCKQFILNQQVHIVQYDLPSTEEDGQPPQDLRQLELEDKLQKSESPANEYTKTERKQISAKKLKKSKKLCKKCGDNFVSKL</sequence>
<dbReference type="GO" id="GO:0003993">
    <property type="term" value="F:acid phosphatase activity"/>
    <property type="evidence" value="ECO:0007669"/>
    <property type="project" value="UniProtKB-EC"/>
</dbReference>
<dbReference type="PANTHER" id="PTHR11717">
    <property type="entry name" value="LOW MOLECULAR WEIGHT PROTEIN TYROSINE PHOSPHATASE"/>
    <property type="match status" value="1"/>
</dbReference>
<feature type="active site" description="Nucleophile" evidence="5">
    <location>
        <position position="10"/>
    </location>
</feature>
<dbReference type="GeneID" id="115620494"/>
<evidence type="ECO:0000256" key="3">
    <source>
        <dbReference type="ARBA" id="ARBA00022801"/>
    </source>
</evidence>
<dbReference type="Pfam" id="PF01451">
    <property type="entry name" value="LMWPc"/>
    <property type="match status" value="1"/>
</dbReference>
<organism evidence="7 8">
    <name type="scientific">Drosophila lebanonensis</name>
    <name type="common">Fruit fly</name>
    <name type="synonym">Scaptodrosophila lebanonensis</name>
    <dbReference type="NCBI Taxonomy" id="7225"/>
    <lineage>
        <taxon>Eukaryota</taxon>
        <taxon>Metazoa</taxon>
        <taxon>Ecdysozoa</taxon>
        <taxon>Arthropoda</taxon>
        <taxon>Hexapoda</taxon>
        <taxon>Insecta</taxon>
        <taxon>Pterygota</taxon>
        <taxon>Neoptera</taxon>
        <taxon>Endopterygota</taxon>
        <taxon>Diptera</taxon>
        <taxon>Brachycera</taxon>
        <taxon>Muscomorpha</taxon>
        <taxon>Ephydroidea</taxon>
        <taxon>Drosophilidae</taxon>
        <taxon>Scaptodrosophila</taxon>
    </lineage>
</organism>
<feature type="domain" description="Phosphotyrosine protein phosphatase I" evidence="6">
    <location>
        <begin position="4"/>
        <end position="154"/>
    </location>
</feature>
<dbReference type="EC" id="3.1.3.2" evidence="2"/>
<reference evidence="8" key="1">
    <citation type="submission" date="2025-08" db="UniProtKB">
        <authorList>
            <consortium name="RefSeq"/>
        </authorList>
    </citation>
    <scope>IDENTIFICATION</scope>
    <source>
        <strain evidence="8">11010-0011.00</strain>
        <tissue evidence="8">Whole body</tissue>
    </source>
</reference>
<keyword evidence="3" id="KW-0378">Hydrolase</keyword>
<dbReference type="PRINTS" id="PR00719">
    <property type="entry name" value="LMWPTPASE"/>
</dbReference>
<evidence type="ECO:0000259" key="6">
    <source>
        <dbReference type="SMART" id="SM00226"/>
    </source>
</evidence>
<dbReference type="OrthoDB" id="3388at2759"/>
<evidence type="ECO:0000256" key="2">
    <source>
        <dbReference type="ARBA" id="ARBA00012646"/>
    </source>
</evidence>
<dbReference type="SUPFAM" id="SSF52788">
    <property type="entry name" value="Phosphotyrosine protein phosphatases I"/>
    <property type="match status" value="1"/>
</dbReference>
<keyword evidence="7" id="KW-1185">Reference proteome</keyword>
<dbReference type="AlphaFoldDB" id="A0A6J2T3X6"/>
<dbReference type="GO" id="GO:0004725">
    <property type="term" value="F:protein tyrosine phosphatase activity"/>
    <property type="evidence" value="ECO:0007669"/>
    <property type="project" value="InterPro"/>
</dbReference>
<name>A0A6J2T3X6_DROLE</name>
<dbReference type="Proteomes" id="UP000504634">
    <property type="component" value="Unplaced"/>
</dbReference>
<evidence type="ECO:0000313" key="8">
    <source>
        <dbReference type="RefSeq" id="XP_030369597.1"/>
    </source>
</evidence>